<dbReference type="InterPro" id="IPR024869">
    <property type="entry name" value="FAM20"/>
</dbReference>
<dbReference type="EMBL" id="CP011125">
    <property type="protein sequence ID" value="AKF11396.1"/>
    <property type="molecule type" value="Genomic_DNA"/>
</dbReference>
<dbReference type="GO" id="GO:0016773">
    <property type="term" value="F:phosphotransferase activity, alcohol group as acceptor"/>
    <property type="evidence" value="ECO:0007669"/>
    <property type="project" value="TreeGrafter"/>
</dbReference>
<sequence length="353" mass="38773">MVALIAASCGTPEERPDAALEPLALAPSFTIELPPAEPATAITRIDAFLGEPDAPRITSLSEAALEGVGRGRGGRSVAFVVTLRDGTRGYFKPEQTFSSGSYAAEIAAYHLDRALGLGRVAPVVGRRVPWSRLEPVLSEHAPERLREVVVQPDGTVRGALVWWIPEALPSLDLGRGWERWIRLDGALAITPFQRPREYAALASGTVPIPTRGEGPSAGDPDRGDRAAELSDLVLFDYLAHNTDRWGGDFTNLRTREPGGPLVFLDHGACFLRHRARFGYMDARLRALQRFRRSTIDTIRALTMDDLRARLMGDPLGAALDETQLEHLEERRRVLLEHVDATLAARGDAVWLER</sequence>
<reference evidence="6 7" key="1">
    <citation type="submission" date="2015-03" db="EMBL/GenBank/DDBJ databases">
        <title>Genome assembly of Sandaracinus amylolyticus DSM 53668.</title>
        <authorList>
            <person name="Sharma G."/>
            <person name="Subramanian S."/>
        </authorList>
    </citation>
    <scope>NUCLEOTIDE SEQUENCE [LARGE SCALE GENOMIC DNA]</scope>
    <source>
        <strain evidence="6 7">DSM 53668</strain>
    </source>
</reference>
<protein>
    <recommendedName>
        <fullName evidence="5">FAM20 C-terminal domain-containing protein</fullName>
    </recommendedName>
</protein>
<dbReference type="AlphaFoldDB" id="A0A0F6WAC4"/>
<keyword evidence="2" id="KW-0333">Golgi apparatus</keyword>
<dbReference type="InterPro" id="IPR009581">
    <property type="entry name" value="FAM20_C"/>
</dbReference>
<dbReference type="KEGG" id="samy:DB32_008545"/>
<feature type="domain" description="FAM20 C-terminal" evidence="5">
    <location>
        <begin position="221"/>
        <end position="345"/>
    </location>
</feature>
<accession>A0A0F6WAC4</accession>
<keyword evidence="7" id="KW-1185">Reference proteome</keyword>
<gene>
    <name evidence="6" type="ORF">DB32_008545</name>
</gene>
<proteinExistence type="predicted"/>
<evidence type="ECO:0000313" key="6">
    <source>
        <dbReference type="EMBL" id="AKF11396.1"/>
    </source>
</evidence>
<evidence type="ECO:0000256" key="2">
    <source>
        <dbReference type="ARBA" id="ARBA00023034"/>
    </source>
</evidence>
<name>A0A0F6WAC4_9BACT</name>
<comment type="subcellular location">
    <subcellularLocation>
        <location evidence="1">Golgi apparatus</location>
    </subcellularLocation>
</comment>
<keyword evidence="4" id="KW-0325">Glycoprotein</keyword>
<dbReference type="Proteomes" id="UP000034883">
    <property type="component" value="Chromosome"/>
</dbReference>
<evidence type="ECO:0000256" key="1">
    <source>
        <dbReference type="ARBA" id="ARBA00004555"/>
    </source>
</evidence>
<dbReference type="PANTHER" id="PTHR12450">
    <property type="entry name" value="DENTIN MATRIX PROTEIN 4 PROTEIN FAM20"/>
    <property type="match status" value="1"/>
</dbReference>
<evidence type="ECO:0000313" key="7">
    <source>
        <dbReference type="Proteomes" id="UP000034883"/>
    </source>
</evidence>
<evidence type="ECO:0000256" key="4">
    <source>
        <dbReference type="ARBA" id="ARBA00023180"/>
    </source>
</evidence>
<dbReference type="STRING" id="927083.DB32_008545"/>
<evidence type="ECO:0000256" key="3">
    <source>
        <dbReference type="ARBA" id="ARBA00023157"/>
    </source>
</evidence>
<keyword evidence="3" id="KW-1015">Disulfide bond</keyword>
<dbReference type="PANTHER" id="PTHR12450:SF22">
    <property type="entry name" value="EXTRACELLULAR SERINE_THREONINE PROTEIN CG31145"/>
    <property type="match status" value="1"/>
</dbReference>
<dbReference type="Pfam" id="PF06702">
    <property type="entry name" value="Fam20C"/>
    <property type="match status" value="1"/>
</dbReference>
<organism evidence="6 7">
    <name type="scientific">Sandaracinus amylolyticus</name>
    <dbReference type="NCBI Taxonomy" id="927083"/>
    <lineage>
        <taxon>Bacteria</taxon>
        <taxon>Pseudomonadati</taxon>
        <taxon>Myxococcota</taxon>
        <taxon>Polyangia</taxon>
        <taxon>Polyangiales</taxon>
        <taxon>Sandaracinaceae</taxon>
        <taxon>Sandaracinus</taxon>
    </lineage>
</organism>
<evidence type="ECO:0000259" key="5">
    <source>
        <dbReference type="Pfam" id="PF06702"/>
    </source>
</evidence>